<keyword evidence="2" id="KW-1185">Reference proteome</keyword>
<evidence type="ECO:0000313" key="1">
    <source>
        <dbReference type="EMBL" id="KAI8422487.1"/>
    </source>
</evidence>
<organism evidence="1 2">
    <name type="scientific">Choristoneura fumiferana</name>
    <name type="common">Spruce budworm moth</name>
    <name type="synonym">Archips fumiferana</name>
    <dbReference type="NCBI Taxonomy" id="7141"/>
    <lineage>
        <taxon>Eukaryota</taxon>
        <taxon>Metazoa</taxon>
        <taxon>Ecdysozoa</taxon>
        <taxon>Arthropoda</taxon>
        <taxon>Hexapoda</taxon>
        <taxon>Insecta</taxon>
        <taxon>Pterygota</taxon>
        <taxon>Neoptera</taxon>
        <taxon>Endopterygota</taxon>
        <taxon>Lepidoptera</taxon>
        <taxon>Glossata</taxon>
        <taxon>Ditrysia</taxon>
        <taxon>Tortricoidea</taxon>
        <taxon>Tortricidae</taxon>
        <taxon>Tortricinae</taxon>
        <taxon>Choristoneura</taxon>
    </lineage>
</organism>
<reference evidence="1 2" key="1">
    <citation type="journal article" date="2022" name="Genome Biol. Evol.">
        <title>The Spruce Budworm Genome: Reconstructing the Evolutionary History of Antifreeze Proteins.</title>
        <authorList>
            <person name="Beliveau C."/>
            <person name="Gagne P."/>
            <person name="Picq S."/>
            <person name="Vernygora O."/>
            <person name="Keeling C.I."/>
            <person name="Pinkney K."/>
            <person name="Doucet D."/>
            <person name="Wen F."/>
            <person name="Johnston J.S."/>
            <person name="Maaroufi H."/>
            <person name="Boyle B."/>
            <person name="Laroche J."/>
            <person name="Dewar K."/>
            <person name="Juretic N."/>
            <person name="Blackburn G."/>
            <person name="Nisole A."/>
            <person name="Brunet B."/>
            <person name="Brandao M."/>
            <person name="Lumley L."/>
            <person name="Duan J."/>
            <person name="Quan G."/>
            <person name="Lucarotti C.J."/>
            <person name="Roe A.D."/>
            <person name="Sperling F.A.H."/>
            <person name="Levesque R.C."/>
            <person name="Cusson M."/>
        </authorList>
    </citation>
    <scope>NUCLEOTIDE SEQUENCE [LARGE SCALE GENOMIC DNA]</scope>
    <source>
        <strain evidence="1">Glfc:IPQL:Cfum</strain>
    </source>
</reference>
<dbReference type="Proteomes" id="UP001064048">
    <property type="component" value="Chromosome 10"/>
</dbReference>
<name>A0ACC0JEE8_CHOFU</name>
<evidence type="ECO:0000313" key="2">
    <source>
        <dbReference type="Proteomes" id="UP001064048"/>
    </source>
</evidence>
<dbReference type="EMBL" id="CM046110">
    <property type="protein sequence ID" value="KAI8422487.1"/>
    <property type="molecule type" value="Genomic_DNA"/>
</dbReference>
<proteinExistence type="predicted"/>
<sequence length="301" mass="34303">MTSSHLNKPGSKKAYSTVDRIHTLRQVIQNTEEYNLPLCLAFVDYEKAFNSVETLIILMGLMLGVLYSLHLLVKDYQALTAPRLLRLLFKRDANATSYTKPHVRWRRILHHDPIKCAQYLYCDLGARPAGDKLRDGFVFMLMLEPHDEDKSSHEVFLQAYKSGTGTLDKDPEYCKKKYYMCPFDTAFLFQSAASRGRRAGRVLVFAYDNDADVKADPLPSPWDRWGQLPPPVASCRRFLVLIEQLFAETDKQSYRMTSKCVVRYDEVRTTDEPSERSERASAAAGECQNQTAALCCCCVAT</sequence>
<comment type="caution">
    <text evidence="1">The sequence shown here is derived from an EMBL/GenBank/DDBJ whole genome shotgun (WGS) entry which is preliminary data.</text>
</comment>
<gene>
    <name evidence="1" type="ORF">MSG28_006306</name>
</gene>
<accession>A0ACC0JEE8</accession>
<protein>
    <submittedName>
        <fullName evidence="1">Uncharacterized protein</fullName>
    </submittedName>
</protein>